<feature type="region of interest" description="Disordered" evidence="1">
    <location>
        <begin position="1387"/>
        <end position="1452"/>
    </location>
</feature>
<feature type="compositionally biased region" description="Low complexity" evidence="1">
    <location>
        <begin position="378"/>
        <end position="388"/>
    </location>
</feature>
<sequence>MGPDARERAGTLRAGSRVRARGRRQGSDVLGGLSAPAAVVSIPGSGRIQSIEALSQKPVPGLRLPDFRARSAPAMATLGSPGAESVAWGPPAACADPPVSQMLTSPACSGPSTCSRPQPIFSAPPSLLSPPILLSPLGGRHASLACLLVLGLLKADTARPQDKQRELRLKSTVGCSPVPSPRSLLTVLPDHSTLNLCPPSIPVLSTHSPGLLDVPSGQRESKLGGTSDQADGGGTSWGPLLQKTGLVTKAALVMGLLPTCLVEMPQPCPRSGAPSRPTSRRASAKPQTCVYSIRQVLAHLVDVGGSRQEDECWSPVASDGLRATQRRPGPTPKPAVLRGAPCEAWLDPSEVPDTSAPTCSCPMWSGGEESRTGGNGGSSSVSSGRLSGSSGGHECTPAPGLWKERPPQVLGSPKQPRKTDPRLERLRDKIRAQAAWQASCGSLGTSAPSSASRLCKGSKLAPRKKVRKVARAPVPQASPDFSVRRAAETQVEDKASPRCEPARASQRPASESFTLTNVLSTCGLDQSWAWGLQERETGFRSGVLVHSATPAVKVDVGCPVLLKVPLLVVLTLNIRRTPREKAKRTKGCSCKREKASKFPSPRRAPKGKDSESVGVYAWRRGQDLVRLLLGPPPVLPGRRSQAPSREPAPTSELGDSKKVPTAPAQTPSPACSDQWVSANTPSLVSWDQPVTIQTAMAILQELRQQIQAGLDLAQRPQSRQRSKHRPPKLGLQDPTETRQQGPGEVLDTPGAFFKRPWAMTEDKDGHSERTCSFPRQQPCSASAGLGTSPKRAWDPTFQRPRSHPERQGSPLPRPWSTSAGQTCEDWDSPARWPWSPLERPWCSSFAQPVGSPCKGSFSRDSPGKERAQELPAGQRPRGVPGPPHSSASLQEFMRQKALARRQQMLEEKAAAVRALELRDHRLREVYRKQREAVLGRPTPVVSLTRPSIVTFVPHSAQDGDLDTPGSPGPPVLEWSKVTSGLMLGDQETPGSFCLCLNKAFSGPQTRKTKNGRPLPLSTNTSLRPWKLQDLPMNCSQPQQLCIYLDPKEAEGLGAARPLHYQYRQARLQALETTANALKQRIDLLTEKLQKPEAMDVLGDLTPSPKPPATTFTAPDWPRALVPSGEAGQVVSPLRLSDREALPLDSGQEWWQHGGLGEHDNVHQVHGGTEGSVLTGLTGHRPSSELEPRLASAAGTFHPVSTLEGSSHQVPATLDPPCGSLRLEEVLAARKDGVGRPRSTGICASELTEPCRCFASMDLELVSRHLCPPDREDPEGRDLEEYLIGGQQPDGPLLGNLQNGLLANIRQKSWSFLESLKLDQWKQAWELTLLRQRVEREVIETQTALDGLFLRPQLQHLAETHSTQGRPKTASELEQPPVHVDPELQWASAGPEQEAGGPNRAPSQQPPARLDPWDSWRMPDVTDQVQGRPPGASLGSRLWERSPGAQHQDQVPSLKSTLSWEEYPVEKRAADWRASRRRRLSSRFPAVTSSRPFRQGFSLQMLEQSLREEELRAQHQTALLRLREKALEEKTLAELAGLEHLRGCLEGKRDAAVLAALKEQEQRILGDLQREQREIRYLRSLHLSTHRERRLLLQHQRDLASMRHCTARLQRELWAGTTPPQLLTSEQSSCELGDGPGLCPLSGLRAARSQRGMHRPPHSRHQAGPAAPPACTPRGAH</sequence>
<dbReference type="PANTHER" id="PTHR13958">
    <property type="entry name" value="CENTROSOME-ASSOCIATED PROTEIN 350"/>
    <property type="match status" value="1"/>
</dbReference>
<dbReference type="Proteomes" id="UP000504623">
    <property type="component" value="Unplaced"/>
</dbReference>
<accession>A0A9B0TGW8</accession>
<organism evidence="2 3">
    <name type="scientific">Chrysochloris asiatica</name>
    <name type="common">Cape golden mole</name>
    <dbReference type="NCBI Taxonomy" id="185453"/>
    <lineage>
        <taxon>Eukaryota</taxon>
        <taxon>Metazoa</taxon>
        <taxon>Chordata</taxon>
        <taxon>Craniata</taxon>
        <taxon>Vertebrata</taxon>
        <taxon>Euteleostomi</taxon>
        <taxon>Mammalia</taxon>
        <taxon>Eutheria</taxon>
        <taxon>Afrotheria</taxon>
        <taxon>Chrysochloridae</taxon>
        <taxon>Chrysochlorinae</taxon>
        <taxon>Chrysochloris</taxon>
    </lineage>
</organism>
<name>A0A9B0TGW8_CHRAS</name>
<protein>
    <submittedName>
        <fullName evidence="3">Uncharacterized protein LOC102833779</fullName>
    </submittedName>
</protein>
<feature type="compositionally biased region" description="Basic and acidic residues" evidence="1">
    <location>
        <begin position="1"/>
        <end position="10"/>
    </location>
</feature>
<feature type="region of interest" description="Disordered" evidence="1">
    <location>
        <begin position="1640"/>
        <end position="1676"/>
    </location>
</feature>
<feature type="region of interest" description="Disordered" evidence="1">
    <location>
        <begin position="712"/>
        <end position="825"/>
    </location>
</feature>
<feature type="region of interest" description="Disordered" evidence="1">
    <location>
        <begin position="1"/>
        <end position="33"/>
    </location>
</feature>
<feature type="compositionally biased region" description="Basic and acidic residues" evidence="1">
    <location>
        <begin position="760"/>
        <end position="769"/>
    </location>
</feature>
<feature type="compositionally biased region" description="Basic and acidic residues" evidence="1">
    <location>
        <begin position="482"/>
        <end position="501"/>
    </location>
</feature>
<feature type="compositionally biased region" description="Basic residues" evidence="1">
    <location>
        <begin position="718"/>
        <end position="727"/>
    </location>
</feature>
<gene>
    <name evidence="3" type="primary">LOC102833779</name>
</gene>
<dbReference type="GO" id="GO:0005813">
    <property type="term" value="C:centrosome"/>
    <property type="evidence" value="ECO:0007669"/>
    <property type="project" value="InterPro"/>
</dbReference>
<reference evidence="3" key="1">
    <citation type="submission" date="2025-08" db="UniProtKB">
        <authorList>
            <consortium name="RefSeq"/>
        </authorList>
    </citation>
    <scope>IDENTIFICATION</scope>
    <source>
        <tissue evidence="3">Spleen</tissue>
    </source>
</reference>
<dbReference type="GO" id="GO:0008017">
    <property type="term" value="F:microtubule binding"/>
    <property type="evidence" value="ECO:0007669"/>
    <property type="project" value="InterPro"/>
</dbReference>
<dbReference type="OrthoDB" id="306254at2759"/>
<proteinExistence type="predicted"/>
<evidence type="ECO:0000256" key="1">
    <source>
        <dbReference type="SAM" id="MobiDB-lite"/>
    </source>
</evidence>
<feature type="region of interest" description="Disordered" evidence="1">
    <location>
        <begin position="848"/>
        <end position="887"/>
    </location>
</feature>
<feature type="region of interest" description="Disordered" evidence="1">
    <location>
        <begin position="208"/>
        <end position="236"/>
    </location>
</feature>
<feature type="compositionally biased region" description="Basic residues" evidence="1">
    <location>
        <begin position="1650"/>
        <end position="1660"/>
    </location>
</feature>
<evidence type="ECO:0000313" key="3">
    <source>
        <dbReference type="RefSeq" id="XP_006863872.1"/>
    </source>
</evidence>
<feature type="region of interest" description="Disordered" evidence="1">
    <location>
        <begin position="482"/>
        <end position="507"/>
    </location>
</feature>
<dbReference type="GeneID" id="102833779"/>
<dbReference type="RefSeq" id="XP_006863872.1">
    <property type="nucleotide sequence ID" value="XM_006863810.1"/>
</dbReference>
<evidence type="ECO:0000313" key="2">
    <source>
        <dbReference type="Proteomes" id="UP000504623"/>
    </source>
</evidence>
<feature type="region of interest" description="Disordered" evidence="1">
    <location>
        <begin position="629"/>
        <end position="674"/>
    </location>
</feature>
<feature type="region of interest" description="Disordered" evidence="1">
    <location>
        <begin position="581"/>
        <end position="613"/>
    </location>
</feature>
<dbReference type="InterPro" id="IPR028750">
    <property type="entry name" value="CEP350/CC187"/>
</dbReference>
<dbReference type="PANTHER" id="PTHR13958:SF5">
    <property type="entry name" value="COILED-COIL DOMAIN-CONTAINING PROTEIN 187"/>
    <property type="match status" value="1"/>
</dbReference>
<feature type="region of interest" description="Disordered" evidence="1">
    <location>
        <begin position="347"/>
        <end position="422"/>
    </location>
</feature>
<dbReference type="GO" id="GO:0034453">
    <property type="term" value="P:microtubule anchoring"/>
    <property type="evidence" value="ECO:0007669"/>
    <property type="project" value="InterPro"/>
</dbReference>
<keyword evidence="2" id="KW-1185">Reference proteome</keyword>
<feature type="compositionally biased region" description="Polar residues" evidence="1">
    <location>
        <begin position="663"/>
        <end position="674"/>
    </location>
</feature>